<comment type="caution">
    <text evidence="1">The sequence shown here is derived from an EMBL/GenBank/DDBJ whole genome shotgun (WGS) entry which is preliminary data.</text>
</comment>
<evidence type="ECO:0000313" key="2">
    <source>
        <dbReference type="Proteomes" id="UP001057402"/>
    </source>
</evidence>
<gene>
    <name evidence="1" type="ORF">MLD38_003010</name>
</gene>
<dbReference type="Proteomes" id="UP001057402">
    <property type="component" value="Chromosome 2"/>
</dbReference>
<organism evidence="1 2">
    <name type="scientific">Melastoma candidum</name>
    <dbReference type="NCBI Taxonomy" id="119954"/>
    <lineage>
        <taxon>Eukaryota</taxon>
        <taxon>Viridiplantae</taxon>
        <taxon>Streptophyta</taxon>
        <taxon>Embryophyta</taxon>
        <taxon>Tracheophyta</taxon>
        <taxon>Spermatophyta</taxon>
        <taxon>Magnoliopsida</taxon>
        <taxon>eudicotyledons</taxon>
        <taxon>Gunneridae</taxon>
        <taxon>Pentapetalae</taxon>
        <taxon>rosids</taxon>
        <taxon>malvids</taxon>
        <taxon>Myrtales</taxon>
        <taxon>Melastomataceae</taxon>
        <taxon>Melastomatoideae</taxon>
        <taxon>Melastomateae</taxon>
        <taxon>Melastoma</taxon>
    </lineage>
</organism>
<protein>
    <submittedName>
        <fullName evidence="1">Uncharacterized protein</fullName>
    </submittedName>
</protein>
<name>A0ACB9S360_9MYRT</name>
<dbReference type="EMBL" id="CM042881">
    <property type="protein sequence ID" value="KAI4384926.1"/>
    <property type="molecule type" value="Genomic_DNA"/>
</dbReference>
<keyword evidence="2" id="KW-1185">Reference proteome</keyword>
<accession>A0ACB9S360</accession>
<evidence type="ECO:0000313" key="1">
    <source>
        <dbReference type="EMBL" id="KAI4384926.1"/>
    </source>
</evidence>
<sequence>MGLGGHLDPGSFSPVMGYEGWEFLDLMVVVIRLRTLLSEHWLSSCTLWIGKDEKGSIKEDDGKLSNLRFRSGSRLGKTRHSSFARHLNFPQNSLDSEGLDWFFLLHFRSSPGHCEGKRKRTSFGWGWGGLMSKEKPPEPLDFFIWSVEDVGMWLEEINLGGYRQIFKENGINGEYLEGMSMFTTEQILRFIRRCHMKWADFITLCKELRRIKVTCLKGEQKVRRPWWAPSFLSTIFHKVAKRNRQSRVVSLKLEPDAYA</sequence>
<proteinExistence type="predicted"/>
<reference evidence="2" key="1">
    <citation type="journal article" date="2023" name="Front. Plant Sci.">
        <title>Chromosomal-level genome assembly of Melastoma candidum provides insights into trichome evolution.</title>
        <authorList>
            <person name="Zhong Y."/>
            <person name="Wu W."/>
            <person name="Sun C."/>
            <person name="Zou P."/>
            <person name="Liu Y."/>
            <person name="Dai S."/>
            <person name="Zhou R."/>
        </authorList>
    </citation>
    <scope>NUCLEOTIDE SEQUENCE [LARGE SCALE GENOMIC DNA]</scope>
</reference>